<evidence type="ECO:0000313" key="2">
    <source>
        <dbReference type="EMBL" id="SET55671.1"/>
    </source>
</evidence>
<accession>A0A1I0FC20</accession>
<dbReference type="STRING" id="349064.SAMN05660429_02067"/>
<dbReference type="InterPro" id="IPR029058">
    <property type="entry name" value="AB_hydrolase_fold"/>
</dbReference>
<dbReference type="Gene3D" id="3.40.50.1820">
    <property type="entry name" value="alpha/beta hydrolase"/>
    <property type="match status" value="1"/>
</dbReference>
<evidence type="ECO:0000259" key="1">
    <source>
        <dbReference type="Pfam" id="PF12697"/>
    </source>
</evidence>
<dbReference type="InterPro" id="IPR000073">
    <property type="entry name" value="AB_hydrolase_1"/>
</dbReference>
<dbReference type="PANTHER" id="PTHR43798">
    <property type="entry name" value="MONOACYLGLYCEROL LIPASE"/>
    <property type="match status" value="1"/>
</dbReference>
<dbReference type="SUPFAM" id="SSF53474">
    <property type="entry name" value="alpha/beta-Hydrolases"/>
    <property type="match status" value="1"/>
</dbReference>
<evidence type="ECO:0000313" key="3">
    <source>
        <dbReference type="Proteomes" id="UP000199308"/>
    </source>
</evidence>
<name>A0A1I0FC20_THASX</name>
<feature type="domain" description="AB hydrolase-1" evidence="1">
    <location>
        <begin position="13"/>
        <end position="245"/>
    </location>
</feature>
<dbReference type="RefSeq" id="WP_093329882.1">
    <property type="nucleotide sequence ID" value="NZ_AP027363.1"/>
</dbReference>
<gene>
    <name evidence="2" type="ORF">SAMN05660429_02067</name>
</gene>
<dbReference type="AlphaFoldDB" id="A0A1I0FC20"/>
<dbReference type="OrthoDB" id="6117067at2"/>
<protein>
    <submittedName>
        <fullName evidence="2">Pimeloyl-ACP methyl ester carboxylesterase</fullName>
    </submittedName>
</protein>
<dbReference type="EMBL" id="FOHK01000009">
    <property type="protein sequence ID" value="SET55671.1"/>
    <property type="molecule type" value="Genomic_DNA"/>
</dbReference>
<sequence length="256" mass="28153">MQGIEVSGQGPIVLFFHSSLSSAKQWHFLAKQLSQSYTCINVDMYGYGKAPQAPDLDPFSFNIEIARLAPLFKEVIQDRPFHIVGHSCGGALALKLATLHAEKVLSLSLFEPVAFHLLPQDSEEAAISNQFSQQLLSLDNVQAARTFTDFWNRKGFFDGLPQKLQIAMSEDMNKVRLDSQSLNGETYGVAELSEIAAPVLLMKGSNSPHLSRFLVDHIASMFDEASVEELPGGHMAPLDNPVPVFNAVTEHIKKAS</sequence>
<dbReference type="PRINTS" id="PR00111">
    <property type="entry name" value="ABHYDROLASE"/>
</dbReference>
<proteinExistence type="predicted"/>
<dbReference type="InterPro" id="IPR050266">
    <property type="entry name" value="AB_hydrolase_sf"/>
</dbReference>
<dbReference type="Pfam" id="PF12697">
    <property type="entry name" value="Abhydrolase_6"/>
    <property type="match status" value="1"/>
</dbReference>
<keyword evidence="3" id="KW-1185">Reference proteome</keyword>
<dbReference type="Proteomes" id="UP000199308">
    <property type="component" value="Unassembled WGS sequence"/>
</dbReference>
<organism evidence="2 3">
    <name type="scientific">Thalassotalea agarivorans</name>
    <name type="common">Thalassomonas agarivorans</name>
    <dbReference type="NCBI Taxonomy" id="349064"/>
    <lineage>
        <taxon>Bacteria</taxon>
        <taxon>Pseudomonadati</taxon>
        <taxon>Pseudomonadota</taxon>
        <taxon>Gammaproteobacteria</taxon>
        <taxon>Alteromonadales</taxon>
        <taxon>Colwelliaceae</taxon>
        <taxon>Thalassotalea</taxon>
    </lineage>
</organism>
<reference evidence="2 3" key="1">
    <citation type="submission" date="2016-10" db="EMBL/GenBank/DDBJ databases">
        <authorList>
            <person name="de Groot N.N."/>
        </authorList>
    </citation>
    <scope>NUCLEOTIDE SEQUENCE [LARGE SCALE GENOMIC DNA]</scope>
    <source>
        <strain evidence="2 3">DSM 19706</strain>
    </source>
</reference>